<keyword evidence="15" id="KW-1185">Reference proteome</keyword>
<feature type="domain" description="C2H2-type" evidence="13">
    <location>
        <begin position="183"/>
        <end position="210"/>
    </location>
</feature>
<evidence type="ECO:0000259" key="13">
    <source>
        <dbReference type="PROSITE" id="PS50157"/>
    </source>
</evidence>
<dbReference type="Pfam" id="PF00096">
    <property type="entry name" value="zf-C2H2"/>
    <property type="match status" value="6"/>
</dbReference>
<evidence type="ECO:0000256" key="5">
    <source>
        <dbReference type="ARBA" id="ARBA00022771"/>
    </source>
</evidence>
<evidence type="ECO:0000256" key="2">
    <source>
        <dbReference type="ARBA" id="ARBA00006991"/>
    </source>
</evidence>
<keyword evidence="3" id="KW-0479">Metal-binding</keyword>
<dbReference type="PaxDb" id="67767-A0A0J7LAW1"/>
<keyword evidence="5 11" id="KW-0863">Zinc-finger</keyword>
<feature type="domain" description="C2H2-type" evidence="13">
    <location>
        <begin position="127"/>
        <end position="151"/>
    </location>
</feature>
<evidence type="ECO:0000256" key="12">
    <source>
        <dbReference type="SAM" id="MobiDB-lite"/>
    </source>
</evidence>
<feature type="domain" description="C2H2-type" evidence="13">
    <location>
        <begin position="244"/>
        <end position="267"/>
    </location>
</feature>
<proteinExistence type="inferred from homology"/>
<dbReference type="Pfam" id="PF13912">
    <property type="entry name" value="zf-C2H2_6"/>
    <property type="match status" value="2"/>
</dbReference>
<name>A0A0J7LAW1_LASNI</name>
<comment type="similarity">
    <text evidence="2">Belongs to the krueppel C2H2-type zinc-finger protein family.</text>
</comment>
<feature type="domain" description="C2H2-type" evidence="13">
    <location>
        <begin position="154"/>
        <end position="182"/>
    </location>
</feature>
<keyword evidence="4" id="KW-0677">Repeat</keyword>
<accession>A0A0J7LAW1</accession>
<reference evidence="14 15" key="1">
    <citation type="submission" date="2015-04" db="EMBL/GenBank/DDBJ databases">
        <title>Lasius niger genome sequencing.</title>
        <authorList>
            <person name="Konorov E.A."/>
            <person name="Nikitin M.A."/>
            <person name="Kirill M.V."/>
            <person name="Chang P."/>
        </authorList>
    </citation>
    <scope>NUCLEOTIDE SEQUENCE [LARGE SCALE GENOMIC DNA]</scope>
    <source>
        <tissue evidence="14">Whole</tissue>
    </source>
</reference>
<feature type="region of interest" description="Disordered" evidence="12">
    <location>
        <begin position="16"/>
        <end position="39"/>
    </location>
</feature>
<evidence type="ECO:0000313" key="14">
    <source>
        <dbReference type="EMBL" id="KMR05042.1"/>
    </source>
</evidence>
<dbReference type="GO" id="GO:0001228">
    <property type="term" value="F:DNA-binding transcription activator activity, RNA polymerase II-specific"/>
    <property type="evidence" value="ECO:0007669"/>
    <property type="project" value="TreeGrafter"/>
</dbReference>
<dbReference type="FunFam" id="3.30.160.60:FF:000145">
    <property type="entry name" value="Zinc finger protein 574"/>
    <property type="match status" value="1"/>
</dbReference>
<evidence type="ECO:0000256" key="8">
    <source>
        <dbReference type="ARBA" id="ARBA00023125"/>
    </source>
</evidence>
<dbReference type="EMBL" id="LBMM01000082">
    <property type="protein sequence ID" value="KMR05042.1"/>
    <property type="molecule type" value="Genomic_DNA"/>
</dbReference>
<dbReference type="InterPro" id="IPR036236">
    <property type="entry name" value="Znf_C2H2_sf"/>
</dbReference>
<dbReference type="SMART" id="SM00355">
    <property type="entry name" value="ZnF_C2H2"/>
    <property type="match status" value="12"/>
</dbReference>
<dbReference type="InterPro" id="IPR013087">
    <property type="entry name" value="Znf_C2H2_type"/>
</dbReference>
<keyword evidence="8" id="KW-0238">DNA-binding</keyword>
<evidence type="ECO:0000256" key="10">
    <source>
        <dbReference type="ARBA" id="ARBA00023242"/>
    </source>
</evidence>
<dbReference type="OrthoDB" id="3437960at2759"/>
<dbReference type="GO" id="GO:0005634">
    <property type="term" value="C:nucleus"/>
    <property type="evidence" value="ECO:0007669"/>
    <property type="project" value="UniProtKB-SubCell"/>
</dbReference>
<evidence type="ECO:0000256" key="6">
    <source>
        <dbReference type="ARBA" id="ARBA00022833"/>
    </source>
</evidence>
<evidence type="ECO:0000256" key="3">
    <source>
        <dbReference type="ARBA" id="ARBA00022723"/>
    </source>
</evidence>
<evidence type="ECO:0000256" key="4">
    <source>
        <dbReference type="ARBA" id="ARBA00022737"/>
    </source>
</evidence>
<sequence>MVKRRILEVQVLTGREAKADDEEKSEKHNHARLEIDSNSTIRDMLNVTGENEEEEATSKKSSEMTCRKERISCRESDIGNTAINAGRKKFARREERTMYECSACRAHFTRQGEFKRHMVKHSDVRPYKCTVCEQAFKRSSEVMSHMQIHSGVTYVCEMCGFTTINKVSLRTHIRRVHRRDLRYRCEQCNKGFMSNYDLEDHKASHLNAKTFVCEYCGNAYSQKSYLVAHKRLIHRIRKTAPKQHRCELCSRSFASEYSLRNHASLHSQRFLCAQCGKEFATNYALNLHTRMHTGERPYQCKLCVKAFARSTALRVHRLTHTGERPRRWTVWDGEKYQKEMILCDAVVTETTSKKSDRKHGESIKRYTEDKQQQMTKKSKERELSTTIEVNQNSGKEKIKSMTEILSSEDAAKNEEKEEDVDRVLNEVRNVCPVCLKRFDHEKRLRRHIVSHSKSHSDNYFFECDISHLKYEREIMLKQHQVQAHQVQAHQVHSDTAARMHKPRTICPICKKVFVSSGFYHHVLTHAEIRPYNCDNCGEAFTQRSSLFRHRKIHPGPLPPYTSQISIAGLAKIVLQKHSKP</sequence>
<dbReference type="AlphaFoldDB" id="A0A0J7LAW1"/>
<comment type="caution">
    <text evidence="14">The sequence shown here is derived from an EMBL/GenBank/DDBJ whole genome shotgun (WGS) entry which is preliminary data.</text>
</comment>
<evidence type="ECO:0000313" key="15">
    <source>
        <dbReference type="Proteomes" id="UP000036403"/>
    </source>
</evidence>
<evidence type="ECO:0000256" key="1">
    <source>
        <dbReference type="ARBA" id="ARBA00004123"/>
    </source>
</evidence>
<dbReference type="FunFam" id="3.30.160.60:FF:002349">
    <property type="entry name" value="Zinc finger and BTB domain-containing 40"/>
    <property type="match status" value="1"/>
</dbReference>
<evidence type="ECO:0000256" key="11">
    <source>
        <dbReference type="PROSITE-ProRule" id="PRU00042"/>
    </source>
</evidence>
<dbReference type="Proteomes" id="UP000036403">
    <property type="component" value="Unassembled WGS sequence"/>
</dbReference>
<feature type="domain" description="C2H2-type" evidence="13">
    <location>
        <begin position="298"/>
        <end position="325"/>
    </location>
</feature>
<keyword evidence="10" id="KW-0539">Nucleus</keyword>
<keyword evidence="7" id="KW-0805">Transcription regulation</keyword>
<organism evidence="14 15">
    <name type="scientific">Lasius niger</name>
    <name type="common">Black garden ant</name>
    <dbReference type="NCBI Taxonomy" id="67767"/>
    <lineage>
        <taxon>Eukaryota</taxon>
        <taxon>Metazoa</taxon>
        <taxon>Ecdysozoa</taxon>
        <taxon>Arthropoda</taxon>
        <taxon>Hexapoda</taxon>
        <taxon>Insecta</taxon>
        <taxon>Pterygota</taxon>
        <taxon>Neoptera</taxon>
        <taxon>Endopterygota</taxon>
        <taxon>Hymenoptera</taxon>
        <taxon>Apocrita</taxon>
        <taxon>Aculeata</taxon>
        <taxon>Formicoidea</taxon>
        <taxon>Formicidae</taxon>
        <taxon>Formicinae</taxon>
        <taxon>Lasius</taxon>
        <taxon>Lasius</taxon>
    </lineage>
</organism>
<evidence type="ECO:0000256" key="7">
    <source>
        <dbReference type="ARBA" id="ARBA00023015"/>
    </source>
</evidence>
<dbReference type="GO" id="GO:0008270">
    <property type="term" value="F:zinc ion binding"/>
    <property type="evidence" value="ECO:0007669"/>
    <property type="project" value="UniProtKB-KW"/>
</dbReference>
<feature type="domain" description="C2H2-type" evidence="13">
    <location>
        <begin position="99"/>
        <end position="126"/>
    </location>
</feature>
<dbReference type="PROSITE" id="PS00028">
    <property type="entry name" value="ZINC_FINGER_C2H2_1"/>
    <property type="match status" value="9"/>
</dbReference>
<dbReference type="SUPFAM" id="SSF57667">
    <property type="entry name" value="beta-beta-alpha zinc fingers"/>
    <property type="match status" value="5"/>
</dbReference>
<feature type="domain" description="C2H2-type" evidence="13">
    <location>
        <begin position="429"/>
        <end position="456"/>
    </location>
</feature>
<gene>
    <name evidence="14" type="ORF">RF55_274</name>
</gene>
<feature type="domain" description="C2H2-type" evidence="13">
    <location>
        <begin position="531"/>
        <end position="558"/>
    </location>
</feature>
<dbReference type="PROSITE" id="PS50157">
    <property type="entry name" value="ZINC_FINGER_C2H2_2"/>
    <property type="match status" value="10"/>
</dbReference>
<evidence type="ECO:0000256" key="9">
    <source>
        <dbReference type="ARBA" id="ARBA00023163"/>
    </source>
</evidence>
<feature type="domain" description="C2H2-type" evidence="13">
    <location>
        <begin position="211"/>
        <end position="239"/>
    </location>
</feature>
<protein>
    <submittedName>
        <fullName evidence="14">Putative zinc finger protein 615</fullName>
    </submittedName>
</protein>
<feature type="domain" description="C2H2-type" evidence="13">
    <location>
        <begin position="270"/>
        <end position="297"/>
    </location>
</feature>
<feature type="compositionally biased region" description="Basic and acidic residues" evidence="12">
    <location>
        <begin position="24"/>
        <end position="35"/>
    </location>
</feature>
<feature type="region of interest" description="Disordered" evidence="12">
    <location>
        <begin position="353"/>
        <end position="383"/>
    </location>
</feature>
<dbReference type="Gene3D" id="3.30.160.60">
    <property type="entry name" value="Classic Zinc Finger"/>
    <property type="match status" value="7"/>
</dbReference>
<dbReference type="PANTHER" id="PTHR24393:SF15">
    <property type="entry name" value="IP01243P-RELATED"/>
    <property type="match status" value="1"/>
</dbReference>
<dbReference type="FunFam" id="3.30.160.60:FF:001450">
    <property type="entry name" value="zinc finger protein 774"/>
    <property type="match status" value="1"/>
</dbReference>
<keyword evidence="9" id="KW-0804">Transcription</keyword>
<keyword evidence="6" id="KW-0862">Zinc</keyword>
<dbReference type="STRING" id="67767.A0A0J7LAW1"/>
<dbReference type="FunFam" id="3.30.160.60:FF:000062">
    <property type="entry name" value="RB-associated KRAB zinc finger protein-like"/>
    <property type="match status" value="1"/>
</dbReference>
<dbReference type="PANTHER" id="PTHR24393">
    <property type="entry name" value="ZINC FINGER PROTEIN"/>
    <property type="match status" value="1"/>
</dbReference>
<dbReference type="GO" id="GO:0000978">
    <property type="term" value="F:RNA polymerase II cis-regulatory region sequence-specific DNA binding"/>
    <property type="evidence" value="ECO:0007669"/>
    <property type="project" value="TreeGrafter"/>
</dbReference>
<comment type="subcellular location">
    <subcellularLocation>
        <location evidence="1">Nucleus</location>
    </subcellularLocation>
</comment>